<dbReference type="PANTHER" id="PTHR35176">
    <property type="entry name" value="HEME OXYGENASE HI_0854-RELATED"/>
    <property type="match status" value="1"/>
</dbReference>
<keyword evidence="1 3" id="KW-0560">Oxidoreductase</keyword>
<dbReference type="InterPro" id="IPR019965">
    <property type="entry name" value="PPOX_F420-dep_Rv2061_put"/>
</dbReference>
<dbReference type="GO" id="GO:0016491">
    <property type="term" value="F:oxidoreductase activity"/>
    <property type="evidence" value="ECO:0007669"/>
    <property type="project" value="UniProtKB-KW"/>
</dbReference>
<dbReference type="EMBL" id="CP097332">
    <property type="protein sequence ID" value="UQX88380.1"/>
    <property type="molecule type" value="Genomic_DNA"/>
</dbReference>
<keyword evidence="4" id="KW-1185">Reference proteome</keyword>
<dbReference type="Gene3D" id="2.30.110.10">
    <property type="entry name" value="Electron Transport, Fmn-binding Protein, Chain A"/>
    <property type="match status" value="1"/>
</dbReference>
<evidence type="ECO:0000259" key="2">
    <source>
        <dbReference type="Pfam" id="PF01243"/>
    </source>
</evidence>
<dbReference type="EC" id="1.-.-.-" evidence="3"/>
<dbReference type="RefSeq" id="WP_249771819.1">
    <property type="nucleotide sequence ID" value="NZ_CP097332.1"/>
</dbReference>
<reference evidence="3" key="2">
    <citation type="submission" date="2022-05" db="EMBL/GenBank/DDBJ databases">
        <authorList>
            <person name="Kim J.-S."/>
            <person name="Lee K."/>
            <person name="Suh M."/>
            <person name="Eom M."/>
            <person name="Kim J.-S."/>
            <person name="Kim D.-S."/>
            <person name="Ko S.-H."/>
            <person name="Shin Y."/>
            <person name="Lee J.-S."/>
        </authorList>
    </citation>
    <scope>NUCLEOTIDE SEQUENCE</scope>
    <source>
        <strain evidence="3">N237</strain>
    </source>
</reference>
<feature type="domain" description="Pyridoxamine 5'-phosphate oxidase N-terminal" evidence="2">
    <location>
        <begin position="5"/>
        <end position="99"/>
    </location>
</feature>
<dbReference type="PANTHER" id="PTHR35176:SF11">
    <property type="entry name" value="PYRIDOXAMINE 5'-PHOSPHATE OXIDASE FAMILY PROTEIN"/>
    <property type="match status" value="1"/>
</dbReference>
<accession>A0ABY4QZN5</accession>
<dbReference type="InterPro" id="IPR052019">
    <property type="entry name" value="F420H2_bilvrd_red/Heme_oxyg"/>
</dbReference>
<organism evidence="3 4">
    <name type="scientific">Jatrophihabitans telluris</name>
    <dbReference type="NCBI Taxonomy" id="2038343"/>
    <lineage>
        <taxon>Bacteria</taxon>
        <taxon>Bacillati</taxon>
        <taxon>Actinomycetota</taxon>
        <taxon>Actinomycetes</taxon>
        <taxon>Jatrophihabitantales</taxon>
        <taxon>Jatrophihabitantaceae</taxon>
        <taxon>Jatrophihabitans</taxon>
    </lineage>
</organism>
<proteinExistence type="predicted"/>
<dbReference type="Proteomes" id="UP001056336">
    <property type="component" value="Chromosome"/>
</dbReference>
<evidence type="ECO:0000313" key="3">
    <source>
        <dbReference type="EMBL" id="UQX88380.1"/>
    </source>
</evidence>
<gene>
    <name evidence="3" type="ORF">M6D93_19175</name>
</gene>
<dbReference type="NCBIfam" id="TIGR03666">
    <property type="entry name" value="Rv2061_F420"/>
    <property type="match status" value="1"/>
</dbReference>
<sequence>MSDLSAEKFISFTTYRRSGEAVSTPTWIVPLDDGRYGFWTSSGTGKYKRLRATPRATVQPCDQRGHVKAGSVPVDVGVELVQSGARFDEIQRKVRAKYGFMTKLSRVFNALGHLRRRGDFPYADVGVVLTLPQA</sequence>
<dbReference type="Pfam" id="PF01243">
    <property type="entry name" value="PNPOx_N"/>
    <property type="match status" value="1"/>
</dbReference>
<reference evidence="3" key="1">
    <citation type="journal article" date="2018" name="Int. J. Syst. Evol. Microbiol.">
        <title>Jatrophihabitans telluris sp. nov., isolated from sediment soil of lava forest wetlands and the emended description of the genus Jatrophihabitans.</title>
        <authorList>
            <person name="Lee K.C."/>
            <person name="Suh M.K."/>
            <person name="Eom M.K."/>
            <person name="Kim K.K."/>
            <person name="Kim J.S."/>
            <person name="Kim D.S."/>
            <person name="Ko S.H."/>
            <person name="Shin Y.K."/>
            <person name="Lee J.S."/>
        </authorList>
    </citation>
    <scope>NUCLEOTIDE SEQUENCE</scope>
    <source>
        <strain evidence="3">N237</strain>
    </source>
</reference>
<evidence type="ECO:0000256" key="1">
    <source>
        <dbReference type="ARBA" id="ARBA00023002"/>
    </source>
</evidence>
<protein>
    <submittedName>
        <fullName evidence="3">PPOX class F420-dependent oxidoreductase</fullName>
        <ecNumber evidence="3">1.-.-.-</ecNumber>
    </submittedName>
</protein>
<name>A0ABY4QZN5_9ACTN</name>
<dbReference type="SUPFAM" id="SSF50475">
    <property type="entry name" value="FMN-binding split barrel"/>
    <property type="match status" value="1"/>
</dbReference>
<dbReference type="InterPro" id="IPR012349">
    <property type="entry name" value="Split_barrel_FMN-bd"/>
</dbReference>
<evidence type="ECO:0000313" key="4">
    <source>
        <dbReference type="Proteomes" id="UP001056336"/>
    </source>
</evidence>
<dbReference type="InterPro" id="IPR011576">
    <property type="entry name" value="Pyridox_Oxase_N"/>
</dbReference>